<reference evidence="1 2" key="1">
    <citation type="journal article" date="2016" name="Front. Microbiol.">
        <title>Comprehensive Phylogenetic Analysis of Bovine Non-aureus Staphylococci Species Based on Whole-Genome Sequencing.</title>
        <authorList>
            <person name="Naushad S."/>
            <person name="Barkema H.W."/>
            <person name="Luby C."/>
            <person name="Condas L.A."/>
            <person name="Nobrega D.B."/>
            <person name="Carson D.A."/>
            <person name="De Buck J."/>
        </authorList>
    </citation>
    <scope>NUCLEOTIDE SEQUENCE [LARGE SCALE GENOMIC DNA]</scope>
    <source>
        <strain evidence="1 2">SNUC 1388</strain>
    </source>
</reference>
<dbReference type="Proteomes" id="UP000283576">
    <property type="component" value="Unassembled WGS sequence"/>
</dbReference>
<gene>
    <name evidence="1" type="ORF">BUZ01_11245</name>
</gene>
<comment type="caution">
    <text evidence="1">The sequence shown here is derived from an EMBL/GenBank/DDBJ whole genome shotgun (WGS) entry which is preliminary data.</text>
</comment>
<proteinExistence type="predicted"/>
<evidence type="ECO:0000313" key="1">
    <source>
        <dbReference type="EMBL" id="RIL41728.1"/>
    </source>
</evidence>
<name>A0A2T4SUF5_STAGA</name>
<evidence type="ECO:0000313" key="2">
    <source>
        <dbReference type="Proteomes" id="UP000283576"/>
    </source>
</evidence>
<accession>A0A2T4SUF5</accession>
<dbReference type="EMBL" id="QXRZ01000008">
    <property type="protein sequence ID" value="RIL41728.1"/>
    <property type="molecule type" value="Genomic_DNA"/>
</dbReference>
<protein>
    <submittedName>
        <fullName evidence="1">Uncharacterized protein</fullName>
    </submittedName>
</protein>
<dbReference type="AlphaFoldDB" id="A0A2T4SUF5"/>
<sequence>MYKYLYISLICGIISGAGIFLKIPQYPSLFIPMVISLIGMIAAIVTIRDKQVSSMLRLGGILINLMPLLGAFTVTQ</sequence>
<dbReference type="RefSeq" id="WP_107512402.1">
    <property type="nucleotide sequence ID" value="NZ_JAHNUU010000013.1"/>
</dbReference>
<organism evidence="1 2">
    <name type="scientific">Staphylococcus gallinarum</name>
    <dbReference type="NCBI Taxonomy" id="1293"/>
    <lineage>
        <taxon>Bacteria</taxon>
        <taxon>Bacillati</taxon>
        <taxon>Bacillota</taxon>
        <taxon>Bacilli</taxon>
        <taxon>Bacillales</taxon>
        <taxon>Staphylococcaceae</taxon>
        <taxon>Staphylococcus</taxon>
    </lineage>
</organism>